<accession>A0A6P0EQB2</accession>
<evidence type="ECO:0000259" key="1">
    <source>
        <dbReference type="Pfam" id="PF00583"/>
    </source>
</evidence>
<dbReference type="Proteomes" id="UP000471152">
    <property type="component" value="Unassembled WGS sequence"/>
</dbReference>
<evidence type="ECO:0000313" key="2">
    <source>
        <dbReference type="EMBL" id="NEK92966.1"/>
    </source>
</evidence>
<dbReference type="EMBL" id="JAAGWH010000007">
    <property type="protein sequence ID" value="NEK92966.1"/>
    <property type="molecule type" value="Genomic_DNA"/>
</dbReference>
<reference evidence="2 4" key="1">
    <citation type="submission" date="2020-01" db="EMBL/GenBank/DDBJ databases">
        <title>the WGS Modestobacter muralis CPCC 204518.</title>
        <authorList>
            <person name="Jiang Z."/>
        </authorList>
    </citation>
    <scope>NUCLEOTIDE SEQUENCE [LARGE SCALE GENOMIC DNA]</scope>
    <source>
        <strain evidence="2 4">DSM 100205</strain>
    </source>
</reference>
<evidence type="ECO:0000313" key="5">
    <source>
        <dbReference type="Proteomes" id="UP000471152"/>
    </source>
</evidence>
<gene>
    <name evidence="3" type="ORF">G3R41_02090</name>
    <name evidence="2" type="ORF">GCU67_02090</name>
</gene>
<dbReference type="InterPro" id="IPR016181">
    <property type="entry name" value="Acyl_CoA_acyltransferase"/>
</dbReference>
<dbReference type="GO" id="GO:0016747">
    <property type="term" value="F:acyltransferase activity, transferring groups other than amino-acyl groups"/>
    <property type="evidence" value="ECO:0007669"/>
    <property type="project" value="InterPro"/>
</dbReference>
<keyword evidence="4" id="KW-1185">Reference proteome</keyword>
<dbReference type="Pfam" id="PF00583">
    <property type="entry name" value="Acetyltransf_1"/>
    <property type="match status" value="1"/>
</dbReference>
<reference evidence="3 5" key="2">
    <citation type="submission" date="2020-02" db="EMBL/GenBank/DDBJ databases">
        <title>The WGS of Modestobacter muralis DSM 100205.</title>
        <authorList>
            <person name="Jiang Z."/>
        </authorList>
    </citation>
    <scope>NUCLEOTIDE SEQUENCE [LARGE SCALE GENOMIC DNA]</scope>
    <source>
        <strain evidence="3 5">DSM 100205</strain>
    </source>
</reference>
<organism evidence="2 4">
    <name type="scientific">Modestobacter muralis</name>
    <dbReference type="NCBI Taxonomy" id="1608614"/>
    <lineage>
        <taxon>Bacteria</taxon>
        <taxon>Bacillati</taxon>
        <taxon>Actinomycetota</taxon>
        <taxon>Actinomycetes</taxon>
        <taxon>Geodermatophilales</taxon>
        <taxon>Geodermatophilaceae</taxon>
        <taxon>Modestobacter</taxon>
    </lineage>
</organism>
<dbReference type="Proteomes" id="UP000468828">
    <property type="component" value="Unassembled WGS sequence"/>
</dbReference>
<dbReference type="EMBL" id="JAAGWB010000007">
    <property type="protein sequence ID" value="NEN49733.1"/>
    <property type="molecule type" value="Genomic_DNA"/>
</dbReference>
<protein>
    <submittedName>
        <fullName evidence="2">GNAT family N-acetyltransferase</fullName>
    </submittedName>
</protein>
<keyword evidence="2" id="KW-0808">Transferase</keyword>
<dbReference type="InterPro" id="IPR000182">
    <property type="entry name" value="GNAT_dom"/>
</dbReference>
<name>A0A6P0EQB2_9ACTN</name>
<dbReference type="SUPFAM" id="SSF55729">
    <property type="entry name" value="Acyl-CoA N-acyltransferases (Nat)"/>
    <property type="match status" value="1"/>
</dbReference>
<sequence length="208" mass="21179">MFLEVLDRLAAGETPPADASVTTVPAPLGAPALVVGGTAWHVVAADVDPAWVTAQVAHDPVAAPLGARFLAALADRIGVEPGVLDAVLVAPPAPLRPGVPLLLAEPGEHPRVVRARRHRTDVRAWTTPDGSALLVLGRGVAGRWEAAIEVNPAARGRGLGTALAAAAPAMLPEPAPLWAQVAPANVASLRAFLAAGWRPVGAEVLFGS</sequence>
<evidence type="ECO:0000313" key="3">
    <source>
        <dbReference type="EMBL" id="NEN49733.1"/>
    </source>
</evidence>
<comment type="caution">
    <text evidence="2">The sequence shown here is derived from an EMBL/GenBank/DDBJ whole genome shotgun (WGS) entry which is preliminary data.</text>
</comment>
<dbReference type="AlphaFoldDB" id="A0A6P0EQB2"/>
<proteinExistence type="predicted"/>
<dbReference type="Gene3D" id="3.40.630.30">
    <property type="match status" value="1"/>
</dbReference>
<evidence type="ECO:0000313" key="4">
    <source>
        <dbReference type="Proteomes" id="UP000468828"/>
    </source>
</evidence>
<feature type="domain" description="N-acetyltransferase" evidence="1">
    <location>
        <begin position="144"/>
        <end position="196"/>
    </location>
</feature>